<proteinExistence type="predicted"/>
<dbReference type="AlphaFoldDB" id="A0AAW1KEQ0"/>
<dbReference type="EMBL" id="JBDFQZ010000006">
    <property type="protein sequence ID" value="KAK9716437.1"/>
    <property type="molecule type" value="Genomic_DNA"/>
</dbReference>
<dbReference type="PANTHER" id="PTHR36333:SF1">
    <property type="entry name" value="DIMETHYLALLYL, ADENOSINE TRNA METHYLTHIOTRANSFERASE"/>
    <property type="match status" value="1"/>
</dbReference>
<dbReference type="PANTHER" id="PTHR36333">
    <property type="entry name" value="DIMETHYLALLYL, ADENOSINE TRNA METHYLTHIOTRANSFERASE"/>
    <property type="match status" value="1"/>
</dbReference>
<evidence type="ECO:0000313" key="2">
    <source>
        <dbReference type="Proteomes" id="UP001443914"/>
    </source>
</evidence>
<dbReference type="Proteomes" id="UP001443914">
    <property type="component" value="Unassembled WGS sequence"/>
</dbReference>
<name>A0AAW1KEQ0_SAPOF</name>
<comment type="caution">
    <text evidence="1">The sequence shown here is derived from an EMBL/GenBank/DDBJ whole genome shotgun (WGS) entry which is preliminary data.</text>
</comment>
<protein>
    <submittedName>
        <fullName evidence="1">Uncharacterized protein</fullName>
    </submittedName>
</protein>
<sequence length="235" mass="27361">MAALSFGFSTIRPHAINFRSSKPRISCVWDPEGIYKTPPQTGHLARLEFKKKLEKDDDAKEAYERHLREEFQRREALRQSRVIPDTSAGLIEYFLDTEAQEIEYEISRLRPRLDDEFFRDLKSELGLLRFAVTKTQEMEDRLIELEALQKALLEGTEAYDKMQNELVKAKQSLTKIFTSKDIKTTLLEMVELNELNRSLLTLLDENIASAHRCNQKQAAEYMEKIRGSVIKYVTV</sequence>
<organism evidence="1 2">
    <name type="scientific">Saponaria officinalis</name>
    <name type="common">Common soapwort</name>
    <name type="synonym">Lychnis saponaria</name>
    <dbReference type="NCBI Taxonomy" id="3572"/>
    <lineage>
        <taxon>Eukaryota</taxon>
        <taxon>Viridiplantae</taxon>
        <taxon>Streptophyta</taxon>
        <taxon>Embryophyta</taxon>
        <taxon>Tracheophyta</taxon>
        <taxon>Spermatophyta</taxon>
        <taxon>Magnoliopsida</taxon>
        <taxon>eudicotyledons</taxon>
        <taxon>Gunneridae</taxon>
        <taxon>Pentapetalae</taxon>
        <taxon>Caryophyllales</taxon>
        <taxon>Caryophyllaceae</taxon>
        <taxon>Caryophylleae</taxon>
        <taxon>Saponaria</taxon>
    </lineage>
</organism>
<reference evidence="1" key="1">
    <citation type="submission" date="2024-03" db="EMBL/GenBank/DDBJ databases">
        <title>WGS assembly of Saponaria officinalis var. Norfolk2.</title>
        <authorList>
            <person name="Jenkins J."/>
            <person name="Shu S."/>
            <person name="Grimwood J."/>
            <person name="Barry K."/>
            <person name="Goodstein D."/>
            <person name="Schmutz J."/>
            <person name="Leebens-Mack J."/>
            <person name="Osbourn A."/>
        </authorList>
    </citation>
    <scope>NUCLEOTIDE SEQUENCE [LARGE SCALE GENOMIC DNA]</scope>
    <source>
        <strain evidence="1">JIC</strain>
    </source>
</reference>
<accession>A0AAW1KEQ0</accession>
<evidence type="ECO:0000313" key="1">
    <source>
        <dbReference type="EMBL" id="KAK9716437.1"/>
    </source>
</evidence>
<gene>
    <name evidence="1" type="ORF">RND81_06G233300</name>
</gene>
<dbReference type="GO" id="GO:0009570">
    <property type="term" value="C:chloroplast stroma"/>
    <property type="evidence" value="ECO:0007669"/>
    <property type="project" value="TreeGrafter"/>
</dbReference>
<keyword evidence="2" id="KW-1185">Reference proteome</keyword>